<dbReference type="Proteomes" id="UP000183507">
    <property type="component" value="Unassembled WGS sequence"/>
</dbReference>
<keyword evidence="1" id="KW-0812">Transmembrane</keyword>
<keyword evidence="1" id="KW-0472">Membrane</keyword>
<evidence type="ECO:0000313" key="3">
    <source>
        <dbReference type="EMBL" id="SDE60307.1"/>
    </source>
</evidence>
<dbReference type="Pfam" id="PF20971">
    <property type="entry name" value="MASE12"/>
    <property type="match status" value="1"/>
</dbReference>
<organism evidence="3 4">
    <name type="scientific">Bacillus wiedmannii</name>
    <dbReference type="NCBI Taxonomy" id="1890302"/>
    <lineage>
        <taxon>Bacteria</taxon>
        <taxon>Bacillati</taxon>
        <taxon>Bacillota</taxon>
        <taxon>Bacilli</taxon>
        <taxon>Bacillales</taxon>
        <taxon>Bacillaceae</taxon>
        <taxon>Bacillus</taxon>
        <taxon>Bacillus cereus group</taxon>
    </lineage>
</organism>
<name>A0A1G7E9J0_9BACI</name>
<gene>
    <name evidence="3" type="ORF">SAMN04487767_12757</name>
</gene>
<evidence type="ECO:0000259" key="2">
    <source>
        <dbReference type="Pfam" id="PF20971"/>
    </source>
</evidence>
<dbReference type="AlphaFoldDB" id="A0A1G7E9J0"/>
<feature type="domain" description="MASE12" evidence="2">
    <location>
        <begin position="8"/>
        <end position="61"/>
    </location>
</feature>
<feature type="transmembrane region" description="Helical" evidence="1">
    <location>
        <begin position="16"/>
        <end position="36"/>
    </location>
</feature>
<feature type="transmembrane region" description="Helical" evidence="1">
    <location>
        <begin position="42"/>
        <end position="62"/>
    </location>
</feature>
<sequence>MIKGIKNIETKEPIKMFLLVPCSILLFDNIYQYFILRKDFSLQKLLFELVFLFHLFYIISVYKK</sequence>
<evidence type="ECO:0000313" key="4">
    <source>
        <dbReference type="Proteomes" id="UP000183507"/>
    </source>
</evidence>
<dbReference type="EMBL" id="FMZR01000027">
    <property type="protein sequence ID" value="SDE60307.1"/>
    <property type="molecule type" value="Genomic_DNA"/>
</dbReference>
<keyword evidence="1" id="KW-1133">Transmembrane helix</keyword>
<reference evidence="4" key="1">
    <citation type="submission" date="2016-10" db="EMBL/GenBank/DDBJ databases">
        <authorList>
            <person name="Varghese N."/>
        </authorList>
    </citation>
    <scope>NUCLEOTIDE SEQUENCE [LARGE SCALE GENOMIC DNA]</scope>
    <source>
        <strain evidence="4">KPR-7A</strain>
    </source>
</reference>
<evidence type="ECO:0000256" key="1">
    <source>
        <dbReference type="SAM" id="Phobius"/>
    </source>
</evidence>
<protein>
    <recommendedName>
        <fullName evidence="2">MASE12 domain-containing protein</fullName>
    </recommendedName>
</protein>
<dbReference type="InterPro" id="IPR048436">
    <property type="entry name" value="MASE12"/>
</dbReference>
<proteinExistence type="predicted"/>
<accession>A0A1G7E9J0</accession>